<name>A0A5C5BTA5_EGGLN</name>
<dbReference type="RefSeq" id="WP_139912967.1">
    <property type="nucleotide sequence ID" value="NZ_VEVP01000036.1"/>
</dbReference>
<accession>A0A5C5BTA5</accession>
<proteinExistence type="predicted"/>
<reference evidence="1 2" key="1">
    <citation type="journal article" date="2005" name="Appl. Environ. Microbiol.">
        <title>Intestinal bacterial communities that produce active estrogen-like compounds enterodiol and enterolactone in humans.</title>
        <authorList>
            <person name="Clavel T."/>
            <person name="Henderson G."/>
            <person name="Alpert C.A."/>
            <person name="Philippe C."/>
            <person name="Rigottier-Gois L."/>
            <person name="Dore J."/>
            <person name="Blaut M."/>
        </authorList>
    </citation>
    <scope>NUCLEOTIDE SEQUENCE [LARGE SCALE GENOMIC DNA]</scope>
    <source>
        <strain evidence="1 2">SECO-MT75m2</strain>
    </source>
</reference>
<comment type="caution">
    <text evidence="1">The sequence shown here is derived from an EMBL/GenBank/DDBJ whole genome shotgun (WGS) entry which is preliminary data.</text>
</comment>
<gene>
    <name evidence="1" type="ORF">FIC87_12565</name>
</gene>
<protein>
    <submittedName>
        <fullName evidence="1">Uncharacterized protein</fullName>
    </submittedName>
</protein>
<organism evidence="1 2">
    <name type="scientific">Eggerthella lenta</name>
    <name type="common">Eubacterium lentum</name>
    <dbReference type="NCBI Taxonomy" id="84112"/>
    <lineage>
        <taxon>Bacteria</taxon>
        <taxon>Bacillati</taxon>
        <taxon>Actinomycetota</taxon>
        <taxon>Coriobacteriia</taxon>
        <taxon>Eggerthellales</taxon>
        <taxon>Eggerthellaceae</taxon>
        <taxon>Eggerthella</taxon>
    </lineage>
</organism>
<evidence type="ECO:0000313" key="2">
    <source>
        <dbReference type="Proteomes" id="UP000312594"/>
    </source>
</evidence>
<evidence type="ECO:0000313" key="1">
    <source>
        <dbReference type="EMBL" id="TNU89026.1"/>
    </source>
</evidence>
<dbReference type="AlphaFoldDB" id="A0A5C5BTA5"/>
<sequence>MERPTGASPMPRDNLGRIVYAGDVYPTWRDGFLFGGVVTGFVGKAGVVVCTAHDGLSSFRADAAAIDLQASPERTNYERYFADLGAVGMERRVRCGHRHMHIRPRHLAGRKGGDLMAGQRERYWVWRDGKVAAIGTADQCAEATGLKPRTIQAYAADPRRVSKWRVDHAPKQRREVGL</sequence>
<dbReference type="EMBL" id="VEVP01000036">
    <property type="protein sequence ID" value="TNU89026.1"/>
    <property type="molecule type" value="Genomic_DNA"/>
</dbReference>
<dbReference type="Proteomes" id="UP000312594">
    <property type="component" value="Unassembled WGS sequence"/>
</dbReference>